<organism evidence="1 2">
    <name type="scientific">Trametes sanguinea</name>
    <dbReference type="NCBI Taxonomy" id="158606"/>
    <lineage>
        <taxon>Eukaryota</taxon>
        <taxon>Fungi</taxon>
        <taxon>Dikarya</taxon>
        <taxon>Basidiomycota</taxon>
        <taxon>Agaricomycotina</taxon>
        <taxon>Agaricomycetes</taxon>
        <taxon>Polyporales</taxon>
        <taxon>Polyporaceae</taxon>
        <taxon>Trametes</taxon>
    </lineage>
</organism>
<evidence type="ECO:0000313" key="2">
    <source>
        <dbReference type="Proteomes" id="UP001144978"/>
    </source>
</evidence>
<comment type="caution">
    <text evidence="1">The sequence shown here is derived from an EMBL/GenBank/DDBJ whole genome shotgun (WGS) entry which is preliminary data.</text>
</comment>
<evidence type="ECO:0000313" key="1">
    <source>
        <dbReference type="EMBL" id="KAJ3018251.1"/>
    </source>
</evidence>
<keyword evidence="2" id="KW-1185">Reference proteome</keyword>
<dbReference type="Proteomes" id="UP001144978">
    <property type="component" value="Unassembled WGS sequence"/>
</dbReference>
<dbReference type="EMBL" id="JANSHE010000048">
    <property type="protein sequence ID" value="KAJ3018251.1"/>
    <property type="molecule type" value="Genomic_DNA"/>
</dbReference>
<gene>
    <name evidence="1" type="ORF">NUW54_g383</name>
</gene>
<accession>A0ACC1Q9X1</accession>
<name>A0ACC1Q9X1_9APHY</name>
<reference evidence="1" key="1">
    <citation type="submission" date="2022-08" db="EMBL/GenBank/DDBJ databases">
        <title>Genome Sequence of Pycnoporus sanguineus.</title>
        <authorList>
            <person name="Buettner E."/>
        </authorList>
    </citation>
    <scope>NUCLEOTIDE SEQUENCE</scope>
    <source>
        <strain evidence="1">CG-C14</strain>
    </source>
</reference>
<sequence>MGSEPENKVVYSPSPGTYVVIRLNPVEMVRHLDDPVALEEARSMQTKAHLVILEMELALPFPNRPWYRFDVHSIAPCLRDEEPQKGLTADMCIPIFPNTHHPNGRVPVHPEPEGIFPYDNCYHWFQPVETTVRVRARPEEFDETNAVSLSPTTLTRMDFSCWEEDGEKMCAKLDALEALANTSTIKTDPLSVPPSHSDAPAIGGAVRTSEAPQTPHTVIIEHPDGDSTSTHSGSASTRTMDSDNYSDYSGSELGIGGGFGSIDPFSAPDEDVELVPLVDVWVSELADHLKQEDIPHPSELGAEVEEIKGIVQRARIRAYAALTAPPAATPSTSQITKPKRFRPIKSWTKSWSAAKRVATRFRSRIHTLPLPLWP</sequence>
<proteinExistence type="predicted"/>
<protein>
    <submittedName>
        <fullName evidence="1">Uncharacterized protein</fullName>
    </submittedName>
</protein>